<reference evidence="7 8" key="1">
    <citation type="submission" date="2023-07" db="EMBL/GenBank/DDBJ databases">
        <title>Sequencing the genomes of 1000 actinobacteria strains.</title>
        <authorList>
            <person name="Klenk H.-P."/>
        </authorList>
    </citation>
    <scope>NUCLEOTIDE SEQUENCE [LARGE SCALE GENOMIC DNA]</scope>
    <source>
        <strain evidence="7 8">DSM 43749</strain>
    </source>
</reference>
<evidence type="ECO:0000256" key="3">
    <source>
        <dbReference type="ARBA" id="ARBA00022448"/>
    </source>
</evidence>
<sequence length="435" mass="46290">MRHRHPRWTAIAAAATALTLTATACGGSDEPADTGGPVTLTMSAWSLKTTPEFQKLAEAFQAQNPEVKVEFKEYDADNYDTQLTADLAAGSAPDLYVLKNLKNFITYQAGEQLLDVSDVADGLGDNVNGLGNYKVDGVTYAAPYRQDSWYLYYNKDLFTAAGVTPPSETWTWAEYEKAVADLTAGLKAAGSPAKAAYQHTWQSTVQGLALAQTPGADLGSGDYGYLAPYYERALEQQKAGSQVDYGTATTNTLQYQAQFGTQQAATMLMGSWYVATLIAQQKKGDAQSFQWGFAPAPQHDASTKDEPITFGDPTGLGVNAAIDENKVAAAKKFLTFVAGEGGATALAGIGITPATLTDPVVQAYFGVQGVPGDELSKFAFTTHDTRAENPVSPQTAALQNILQETHSAIMSESTPVDQALTQAGERARSEALTSK</sequence>
<feature type="signal peptide" evidence="6">
    <location>
        <begin position="1"/>
        <end position="24"/>
    </location>
</feature>
<dbReference type="InterPro" id="IPR050490">
    <property type="entry name" value="Bact_solute-bd_prot1"/>
</dbReference>
<keyword evidence="4 6" id="KW-0732">Signal</keyword>
<evidence type="ECO:0000256" key="2">
    <source>
        <dbReference type="ARBA" id="ARBA00008520"/>
    </source>
</evidence>
<dbReference type="EMBL" id="JAVDSG010000001">
    <property type="protein sequence ID" value="MDR6592567.1"/>
    <property type="molecule type" value="Genomic_DNA"/>
</dbReference>
<proteinExistence type="inferred from homology"/>
<comment type="similarity">
    <text evidence="2">Belongs to the bacterial solute-binding protein 1 family.</text>
</comment>
<dbReference type="Gene3D" id="3.40.190.10">
    <property type="entry name" value="Periplasmic binding protein-like II"/>
    <property type="match status" value="1"/>
</dbReference>
<organism evidence="7 8">
    <name type="scientific">Saccharothrix longispora</name>
    <dbReference type="NCBI Taxonomy" id="33920"/>
    <lineage>
        <taxon>Bacteria</taxon>
        <taxon>Bacillati</taxon>
        <taxon>Actinomycetota</taxon>
        <taxon>Actinomycetes</taxon>
        <taxon>Pseudonocardiales</taxon>
        <taxon>Pseudonocardiaceae</taxon>
        <taxon>Saccharothrix</taxon>
    </lineage>
</organism>
<feature type="compositionally biased region" description="Polar residues" evidence="5">
    <location>
        <begin position="412"/>
        <end position="421"/>
    </location>
</feature>
<protein>
    <submittedName>
        <fullName evidence="7">Multiple sugar transport system substrate-binding protein</fullName>
    </submittedName>
</protein>
<evidence type="ECO:0000313" key="7">
    <source>
        <dbReference type="EMBL" id="MDR6592567.1"/>
    </source>
</evidence>
<evidence type="ECO:0000256" key="5">
    <source>
        <dbReference type="SAM" id="MobiDB-lite"/>
    </source>
</evidence>
<dbReference type="PROSITE" id="PS51257">
    <property type="entry name" value="PROKAR_LIPOPROTEIN"/>
    <property type="match status" value="1"/>
</dbReference>
<comment type="subcellular location">
    <subcellularLocation>
        <location evidence="1">Cell envelope</location>
    </subcellularLocation>
</comment>
<comment type="caution">
    <text evidence="7">The sequence shown here is derived from an EMBL/GenBank/DDBJ whole genome shotgun (WGS) entry which is preliminary data.</text>
</comment>
<keyword evidence="3" id="KW-0813">Transport</keyword>
<feature type="chain" id="PRO_5047414855" evidence="6">
    <location>
        <begin position="25"/>
        <end position="435"/>
    </location>
</feature>
<accession>A0ABU1PPH0</accession>
<evidence type="ECO:0000256" key="1">
    <source>
        <dbReference type="ARBA" id="ARBA00004196"/>
    </source>
</evidence>
<evidence type="ECO:0000256" key="4">
    <source>
        <dbReference type="ARBA" id="ARBA00022729"/>
    </source>
</evidence>
<evidence type="ECO:0000256" key="6">
    <source>
        <dbReference type="SAM" id="SignalP"/>
    </source>
</evidence>
<feature type="region of interest" description="Disordered" evidence="5">
    <location>
        <begin position="412"/>
        <end position="435"/>
    </location>
</feature>
<dbReference type="PANTHER" id="PTHR43649:SF31">
    <property type="entry name" value="SN-GLYCEROL-3-PHOSPHATE-BINDING PERIPLASMIC PROTEIN UGPB"/>
    <property type="match status" value="1"/>
</dbReference>
<dbReference type="RefSeq" id="WP_310304212.1">
    <property type="nucleotide sequence ID" value="NZ_BAAAXB010000001.1"/>
</dbReference>
<evidence type="ECO:0000313" key="8">
    <source>
        <dbReference type="Proteomes" id="UP001268819"/>
    </source>
</evidence>
<dbReference type="Pfam" id="PF01547">
    <property type="entry name" value="SBP_bac_1"/>
    <property type="match status" value="1"/>
</dbReference>
<dbReference type="InterPro" id="IPR006059">
    <property type="entry name" value="SBP"/>
</dbReference>
<dbReference type="Proteomes" id="UP001268819">
    <property type="component" value="Unassembled WGS sequence"/>
</dbReference>
<name>A0ABU1PPH0_9PSEU</name>
<gene>
    <name evidence="7" type="ORF">J2S66_000951</name>
</gene>
<dbReference type="PANTHER" id="PTHR43649">
    <property type="entry name" value="ARABINOSE-BINDING PROTEIN-RELATED"/>
    <property type="match status" value="1"/>
</dbReference>
<dbReference type="SUPFAM" id="SSF53850">
    <property type="entry name" value="Periplasmic binding protein-like II"/>
    <property type="match status" value="1"/>
</dbReference>
<keyword evidence="7" id="KW-0762">Sugar transport</keyword>
<keyword evidence="8" id="KW-1185">Reference proteome</keyword>